<organism evidence="5 6">
    <name type="scientific">Alkalibacillus salilacus</name>
    <dbReference type="NCBI Taxonomy" id="284582"/>
    <lineage>
        <taxon>Bacteria</taxon>
        <taxon>Bacillati</taxon>
        <taxon>Bacillota</taxon>
        <taxon>Bacilli</taxon>
        <taxon>Bacillales</taxon>
        <taxon>Bacillaceae</taxon>
        <taxon>Alkalibacillus</taxon>
    </lineage>
</organism>
<reference evidence="5 6" key="1">
    <citation type="submission" date="2023-07" db="EMBL/GenBank/DDBJ databases">
        <title>Genomic Encyclopedia of Type Strains, Phase IV (KMG-IV): sequencing the most valuable type-strain genomes for metagenomic binning, comparative biology and taxonomic classification.</title>
        <authorList>
            <person name="Goeker M."/>
        </authorList>
    </citation>
    <scope>NUCLEOTIDE SEQUENCE [LARGE SCALE GENOMIC DNA]</scope>
    <source>
        <strain evidence="5 6">DSM 16460</strain>
    </source>
</reference>
<accession>A0ABT9VAS2</accession>
<keyword evidence="6" id="KW-1185">Reference proteome</keyword>
<dbReference type="InterPro" id="IPR019734">
    <property type="entry name" value="TPR_rpt"/>
</dbReference>
<evidence type="ECO:0000256" key="1">
    <source>
        <dbReference type="ARBA" id="ARBA00022737"/>
    </source>
</evidence>
<dbReference type="CDD" id="cd00093">
    <property type="entry name" value="HTH_XRE"/>
    <property type="match status" value="1"/>
</dbReference>
<dbReference type="Gene3D" id="1.25.40.10">
    <property type="entry name" value="Tetratricopeptide repeat domain"/>
    <property type="match status" value="1"/>
</dbReference>
<feature type="domain" description="HTH cro/C1-type" evidence="4">
    <location>
        <begin position="8"/>
        <end position="61"/>
    </location>
</feature>
<dbReference type="SUPFAM" id="SSF48452">
    <property type="entry name" value="TPR-like"/>
    <property type="match status" value="1"/>
</dbReference>
<dbReference type="PANTHER" id="PTHR44858:SF1">
    <property type="entry name" value="UDP-N-ACETYLGLUCOSAMINE--PEPTIDE N-ACETYLGLUCOSAMINYLTRANSFERASE SPINDLY-RELATED"/>
    <property type="match status" value="1"/>
</dbReference>
<evidence type="ECO:0000313" key="5">
    <source>
        <dbReference type="EMBL" id="MDQ0158061.1"/>
    </source>
</evidence>
<dbReference type="Pfam" id="PF13181">
    <property type="entry name" value="TPR_8"/>
    <property type="match status" value="1"/>
</dbReference>
<dbReference type="InterPro" id="IPR011990">
    <property type="entry name" value="TPR-like_helical_dom_sf"/>
</dbReference>
<evidence type="ECO:0000256" key="2">
    <source>
        <dbReference type="ARBA" id="ARBA00022803"/>
    </source>
</evidence>
<evidence type="ECO:0000313" key="6">
    <source>
        <dbReference type="Proteomes" id="UP001224359"/>
    </source>
</evidence>
<dbReference type="PROSITE" id="PS50943">
    <property type="entry name" value="HTH_CROC1"/>
    <property type="match status" value="1"/>
</dbReference>
<gene>
    <name evidence="5" type="ORF">J2S77_000011</name>
</gene>
<dbReference type="SMART" id="SM00028">
    <property type="entry name" value="TPR"/>
    <property type="match status" value="4"/>
</dbReference>
<dbReference type="Pfam" id="PF01381">
    <property type="entry name" value="HTH_3"/>
    <property type="match status" value="1"/>
</dbReference>
<dbReference type="SMART" id="SM00530">
    <property type="entry name" value="HTH_XRE"/>
    <property type="match status" value="1"/>
</dbReference>
<evidence type="ECO:0000256" key="3">
    <source>
        <dbReference type="PROSITE-ProRule" id="PRU00339"/>
    </source>
</evidence>
<dbReference type="EMBL" id="JAUSTQ010000001">
    <property type="protein sequence ID" value="MDQ0158061.1"/>
    <property type="molecule type" value="Genomic_DNA"/>
</dbReference>
<dbReference type="InterPro" id="IPR050498">
    <property type="entry name" value="Ycf3"/>
</dbReference>
<proteinExistence type="predicted"/>
<dbReference type="Proteomes" id="UP001224359">
    <property type="component" value="Unassembled WGS sequence"/>
</dbReference>
<evidence type="ECO:0000259" key="4">
    <source>
        <dbReference type="PROSITE" id="PS50943"/>
    </source>
</evidence>
<dbReference type="PANTHER" id="PTHR44858">
    <property type="entry name" value="TETRATRICOPEPTIDE REPEAT PROTEIN 6"/>
    <property type="match status" value="1"/>
</dbReference>
<dbReference type="InterPro" id="IPR010982">
    <property type="entry name" value="Lambda_DNA-bd_dom_sf"/>
</dbReference>
<dbReference type="Gene3D" id="1.10.260.40">
    <property type="entry name" value="lambda repressor-like DNA-binding domains"/>
    <property type="match status" value="1"/>
</dbReference>
<dbReference type="PROSITE" id="PS50005">
    <property type="entry name" value="TPR"/>
    <property type="match status" value="1"/>
</dbReference>
<feature type="repeat" description="TPR" evidence="3">
    <location>
        <begin position="264"/>
        <end position="297"/>
    </location>
</feature>
<keyword evidence="1" id="KW-0677">Repeat</keyword>
<sequence>MSVLGQALRVHRTNQGLTQDQLAEKICSVAYLSKLENGKAEPDRQTIESICRRLSVSSSPFIAESDSTVHKAISQWLYEIHIFHITEVDKQSPAIFGDIDQIEAISEQCLYDLALLGYYLLKDRLLDATDQFDYVQKRVSLYLACDAFSYYKFTGLYYQRKGMYSHAIEQLEEANSLTQDQPDAELYLAMAAVYSQLSNIVVSNKYAQLAFAIFQEKLFYVRMIDCQIVLGLNYSLVGDFYSAETYFNQLLEVDGEHLLDKTRANIYHHIGYIHFRKQEYEQAKASFNTALRFDTIEMDFLNSRYWLAYIAMLEGDHQKAKEHIQNGLLVAYRYEHPQYDMKFRVLNYRLDGREEELMVYLEHDVIPFFEKNGEAVELKHYYYLYGTLLFERNKYKRAAECFKYASEDFLL</sequence>
<dbReference type="RefSeq" id="WP_306973469.1">
    <property type="nucleotide sequence ID" value="NZ_JAUSTQ010000001.1"/>
</dbReference>
<dbReference type="SUPFAM" id="SSF47413">
    <property type="entry name" value="lambda repressor-like DNA-binding domains"/>
    <property type="match status" value="1"/>
</dbReference>
<protein>
    <submittedName>
        <fullName evidence="5">Transcriptional regulator with XRE-family HTH domain/Tfp pilus assembly protein PilF</fullName>
    </submittedName>
</protein>
<name>A0ABT9VAS2_9BACI</name>
<comment type="caution">
    <text evidence="5">The sequence shown here is derived from an EMBL/GenBank/DDBJ whole genome shotgun (WGS) entry which is preliminary data.</text>
</comment>
<keyword evidence="2 3" id="KW-0802">TPR repeat</keyword>
<dbReference type="InterPro" id="IPR001387">
    <property type="entry name" value="Cro/C1-type_HTH"/>
</dbReference>